<gene>
    <name evidence="2" type="ORF">RM609_20140</name>
</gene>
<dbReference type="PROSITE" id="PS51841">
    <property type="entry name" value="LTD"/>
    <property type="match status" value="1"/>
</dbReference>
<keyword evidence="3" id="KW-1185">Reference proteome</keyword>
<dbReference type="Proteomes" id="UP001180531">
    <property type="component" value="Unassembled WGS sequence"/>
</dbReference>
<evidence type="ECO:0000313" key="2">
    <source>
        <dbReference type="EMBL" id="MDT0451381.1"/>
    </source>
</evidence>
<dbReference type="InterPro" id="IPR036415">
    <property type="entry name" value="Lamin_tail_dom_sf"/>
</dbReference>
<dbReference type="EMBL" id="JAVRFI010000013">
    <property type="protein sequence ID" value="MDT0451381.1"/>
    <property type="molecule type" value="Genomic_DNA"/>
</dbReference>
<name>A0ABU2SRV4_9ACTN</name>
<evidence type="ECO:0000313" key="3">
    <source>
        <dbReference type="Proteomes" id="UP001180531"/>
    </source>
</evidence>
<sequence>MPIRPYGVLAARATDRHREGGTQTPHYQLFLKDNAGASYQVPVNVLSKVAPSELLFLADDDFRHPVTQLLPPAGSGWTPLASQAGSGALDFVRGNLFDHTRMRPLPPDRPGMDNDLSDFLDHYAERAIADPTVAVYAFGQGFGPHRSLLSRVFRFRSAASGPAVIGVHDIHMNQGNVEPFVPDDGVWQDGGLLFHVTAEDRWVGVFLAFQSQAWHTDDTTGHTLRTADGAPLPAGERAAPLRIVAARVGPARPGQGAESVTLLNASPDPVDMGGWRLADGRGHLRPLPTESLASGTTVTVAGGNGFRLGPEGGAVTLIDPAGFKVHGVAYTRDQVRGAGWTTTF</sequence>
<dbReference type="RefSeq" id="WP_311612763.1">
    <property type="nucleotide sequence ID" value="NZ_JAVRFI010000013.1"/>
</dbReference>
<accession>A0ABU2SRV4</accession>
<protein>
    <submittedName>
        <fullName evidence="2">DUF2278 family protein</fullName>
    </submittedName>
</protein>
<proteinExistence type="predicted"/>
<comment type="caution">
    <text evidence="2">The sequence shown here is derived from an EMBL/GenBank/DDBJ whole genome shotgun (WGS) entry which is preliminary data.</text>
</comment>
<feature type="domain" description="LTD" evidence="1">
    <location>
        <begin position="230"/>
        <end position="332"/>
    </location>
</feature>
<organism evidence="2 3">
    <name type="scientific">Streptomyces hesseae</name>
    <dbReference type="NCBI Taxonomy" id="3075519"/>
    <lineage>
        <taxon>Bacteria</taxon>
        <taxon>Bacillati</taxon>
        <taxon>Actinomycetota</taxon>
        <taxon>Actinomycetes</taxon>
        <taxon>Kitasatosporales</taxon>
        <taxon>Streptomycetaceae</taxon>
        <taxon>Streptomyces</taxon>
    </lineage>
</organism>
<dbReference type="Pfam" id="PF10042">
    <property type="entry name" value="DUF2278"/>
    <property type="match status" value="1"/>
</dbReference>
<dbReference type="SUPFAM" id="SSF74853">
    <property type="entry name" value="Lamin A/C globular tail domain"/>
    <property type="match status" value="1"/>
</dbReference>
<evidence type="ECO:0000259" key="1">
    <source>
        <dbReference type="PROSITE" id="PS51841"/>
    </source>
</evidence>
<dbReference type="InterPro" id="IPR019268">
    <property type="entry name" value="DUF2278"/>
</dbReference>
<reference evidence="2" key="1">
    <citation type="submission" date="2024-05" db="EMBL/GenBank/DDBJ databases">
        <title>30 novel species of actinomycetes from the DSMZ collection.</title>
        <authorList>
            <person name="Nouioui I."/>
        </authorList>
    </citation>
    <scope>NUCLEOTIDE SEQUENCE</scope>
    <source>
        <strain evidence="2">DSM 40473</strain>
    </source>
</reference>
<dbReference type="InterPro" id="IPR001322">
    <property type="entry name" value="Lamin_tail_dom"/>
</dbReference>